<feature type="compositionally biased region" description="Basic residues" evidence="1">
    <location>
        <begin position="67"/>
        <end position="78"/>
    </location>
</feature>
<organism evidence="2">
    <name type="scientific">uncultured Thermoleophilia bacterium</name>
    <dbReference type="NCBI Taxonomy" id="1497501"/>
    <lineage>
        <taxon>Bacteria</taxon>
        <taxon>Bacillati</taxon>
        <taxon>Actinomycetota</taxon>
        <taxon>Thermoleophilia</taxon>
        <taxon>environmental samples</taxon>
    </lineage>
</organism>
<gene>
    <name evidence="2" type="ORF">AVDCRST_MAG79-1643</name>
</gene>
<accession>A0A6J4U450</accession>
<sequence length="257" mass="28057">RGRRRARRRAGGPGRGGRAGGPPRRGGRRGPRRHLRRPRRAPVARGRPGAEDPVGADAAPAAPAHRLERRHGRRRGPGHRLGQGRRGGARLGGRDPPHPGLRGRTDGRRNRRRRRLRRAAERRVRVPGAVGRTRRTGHHDAHPRAAARRRAAAVGAPGDAPGLDARDRRPVLPLGAQGDRHADAHRVREGTRDRQPRRPADLRRRRLGADPPRRRPARRPSVRRGPDQGGVGGVGAEVPAGARADHLGPRPDRPGTL</sequence>
<feature type="compositionally biased region" description="Low complexity" evidence="1">
    <location>
        <begin position="152"/>
        <end position="163"/>
    </location>
</feature>
<feature type="compositionally biased region" description="Gly residues" evidence="1">
    <location>
        <begin position="79"/>
        <end position="91"/>
    </location>
</feature>
<feature type="non-terminal residue" evidence="2">
    <location>
        <position position="1"/>
    </location>
</feature>
<feature type="compositionally biased region" description="Basic and acidic residues" evidence="1">
    <location>
        <begin position="243"/>
        <end position="257"/>
    </location>
</feature>
<feature type="compositionally biased region" description="Low complexity" evidence="1">
    <location>
        <begin position="43"/>
        <end position="64"/>
    </location>
</feature>
<protein>
    <submittedName>
        <fullName evidence="2">Uncharacterized protein</fullName>
    </submittedName>
</protein>
<evidence type="ECO:0000313" key="2">
    <source>
        <dbReference type="EMBL" id="CAA9538753.1"/>
    </source>
</evidence>
<proteinExistence type="predicted"/>
<feature type="compositionally biased region" description="Basic and acidic residues" evidence="1">
    <location>
        <begin position="92"/>
        <end position="108"/>
    </location>
</feature>
<dbReference type="EMBL" id="CADCWC010000247">
    <property type="protein sequence ID" value="CAA9538753.1"/>
    <property type="molecule type" value="Genomic_DNA"/>
</dbReference>
<reference evidence="2" key="1">
    <citation type="submission" date="2020-02" db="EMBL/GenBank/DDBJ databases">
        <authorList>
            <person name="Meier V. D."/>
        </authorList>
    </citation>
    <scope>NUCLEOTIDE SEQUENCE</scope>
    <source>
        <strain evidence="2">AVDCRST_MAG79</strain>
    </source>
</reference>
<feature type="compositionally biased region" description="Basic residues" evidence="1">
    <location>
        <begin position="1"/>
        <end position="10"/>
    </location>
</feature>
<dbReference type="AlphaFoldDB" id="A0A6J4U450"/>
<feature type="compositionally biased region" description="Gly residues" evidence="1">
    <location>
        <begin position="11"/>
        <end position="24"/>
    </location>
</feature>
<feature type="non-terminal residue" evidence="2">
    <location>
        <position position="257"/>
    </location>
</feature>
<feature type="compositionally biased region" description="Basic and acidic residues" evidence="1">
    <location>
        <begin position="178"/>
        <end position="213"/>
    </location>
</feature>
<feature type="region of interest" description="Disordered" evidence="1">
    <location>
        <begin position="1"/>
        <end position="257"/>
    </location>
</feature>
<name>A0A6J4U450_9ACTN</name>
<feature type="compositionally biased region" description="Basic residues" evidence="1">
    <location>
        <begin position="25"/>
        <end position="42"/>
    </location>
</feature>
<evidence type="ECO:0000256" key="1">
    <source>
        <dbReference type="SAM" id="MobiDB-lite"/>
    </source>
</evidence>